<protein>
    <submittedName>
        <fullName evidence="1">Uncharacterized protein</fullName>
    </submittedName>
</protein>
<dbReference type="AlphaFoldDB" id="A0A6C0ETS7"/>
<proteinExistence type="predicted"/>
<accession>A0A6C0ETS7</accession>
<evidence type="ECO:0000313" key="1">
    <source>
        <dbReference type="EMBL" id="QHT32081.1"/>
    </source>
</evidence>
<organism evidence="1">
    <name type="scientific">viral metagenome</name>
    <dbReference type="NCBI Taxonomy" id="1070528"/>
    <lineage>
        <taxon>unclassified sequences</taxon>
        <taxon>metagenomes</taxon>
        <taxon>organismal metagenomes</taxon>
    </lineage>
</organism>
<reference evidence="1" key="1">
    <citation type="journal article" date="2020" name="Nature">
        <title>Giant virus diversity and host interactions through global metagenomics.</title>
        <authorList>
            <person name="Schulz F."/>
            <person name="Roux S."/>
            <person name="Paez-Espino D."/>
            <person name="Jungbluth S."/>
            <person name="Walsh D.A."/>
            <person name="Denef V.J."/>
            <person name="McMahon K.D."/>
            <person name="Konstantinidis K.T."/>
            <person name="Eloe-Fadrosh E.A."/>
            <person name="Kyrpides N.C."/>
            <person name="Woyke T."/>
        </authorList>
    </citation>
    <scope>NUCLEOTIDE SEQUENCE</scope>
    <source>
        <strain evidence="1">GVMAG-M-3300009159-65</strain>
    </source>
</reference>
<sequence length="164" mass="19598">MVKFDVDKIDIFLYENIEFFFSIVDLEQMMKIKQFSYEDWATTSVLLKETKFIKDETKVNPDFNYNIMTDDAYKNIIEILKTTKDDIINKNKEGFNTKISQIVKLYDDLYYYEEVYVHAHFVFNKIRKLIEDGIIDENTTVGGGLSLKDFKERIRQKIRLITNQ</sequence>
<dbReference type="EMBL" id="MN738930">
    <property type="protein sequence ID" value="QHT32081.1"/>
    <property type="molecule type" value="Genomic_DNA"/>
</dbReference>
<name>A0A6C0ETS7_9ZZZZ</name>